<dbReference type="PROSITE" id="PS51677">
    <property type="entry name" value="NODB"/>
    <property type="match status" value="1"/>
</dbReference>
<keyword evidence="2" id="KW-0378">Hydrolase</keyword>
<evidence type="ECO:0000313" key="5">
    <source>
        <dbReference type="EMBL" id="ATB39539.1"/>
    </source>
</evidence>
<feature type="signal peptide" evidence="3">
    <location>
        <begin position="1"/>
        <end position="23"/>
    </location>
</feature>
<dbReference type="GO" id="GO:0046872">
    <property type="term" value="F:metal ion binding"/>
    <property type="evidence" value="ECO:0007669"/>
    <property type="project" value="UniProtKB-KW"/>
</dbReference>
<dbReference type="InterPro" id="IPR002509">
    <property type="entry name" value="NODB_dom"/>
</dbReference>
<dbReference type="GO" id="GO:0016810">
    <property type="term" value="F:hydrolase activity, acting on carbon-nitrogen (but not peptide) bonds"/>
    <property type="evidence" value="ECO:0007669"/>
    <property type="project" value="InterPro"/>
</dbReference>
<dbReference type="KEGG" id="cfus:CYFUS_004983"/>
<feature type="chain" id="PRO_5013259067" evidence="3">
    <location>
        <begin position="24"/>
        <end position="380"/>
    </location>
</feature>
<evidence type="ECO:0000259" key="4">
    <source>
        <dbReference type="PROSITE" id="PS51677"/>
    </source>
</evidence>
<keyword evidence="1" id="KW-0479">Metal-binding</keyword>
<dbReference type="SUPFAM" id="SSF88713">
    <property type="entry name" value="Glycoside hydrolase/deacetylase"/>
    <property type="match status" value="1"/>
</dbReference>
<dbReference type="InterPro" id="IPR011330">
    <property type="entry name" value="Glyco_hydro/deAcase_b/a-brl"/>
</dbReference>
<dbReference type="CDD" id="cd10917">
    <property type="entry name" value="CE4_NodB_like_6s_7s"/>
    <property type="match status" value="1"/>
</dbReference>
<reference evidence="5 6" key="1">
    <citation type="submission" date="2017-06" db="EMBL/GenBank/DDBJ databases">
        <title>Sequencing and comparative analysis of myxobacterial genomes.</title>
        <authorList>
            <person name="Rupp O."/>
            <person name="Goesmann A."/>
            <person name="Sogaard-Andersen L."/>
        </authorList>
    </citation>
    <scope>NUCLEOTIDE SEQUENCE [LARGE SCALE GENOMIC DNA]</scope>
    <source>
        <strain evidence="5 6">DSM 52655</strain>
    </source>
</reference>
<keyword evidence="3" id="KW-0732">Signal</keyword>
<accession>A0A250J6H5</accession>
<protein>
    <submittedName>
        <fullName evidence="5">Polysaccharide deacetylase</fullName>
    </submittedName>
</protein>
<dbReference type="PANTHER" id="PTHR10587:SF133">
    <property type="entry name" value="CHITIN DEACETYLASE 1-RELATED"/>
    <property type="match status" value="1"/>
</dbReference>
<dbReference type="RefSeq" id="WP_095987555.1">
    <property type="nucleotide sequence ID" value="NZ_CP022098.1"/>
</dbReference>
<evidence type="ECO:0000256" key="1">
    <source>
        <dbReference type="ARBA" id="ARBA00022723"/>
    </source>
</evidence>
<dbReference type="GO" id="GO:0005975">
    <property type="term" value="P:carbohydrate metabolic process"/>
    <property type="evidence" value="ECO:0007669"/>
    <property type="project" value="InterPro"/>
</dbReference>
<dbReference type="GO" id="GO:0016020">
    <property type="term" value="C:membrane"/>
    <property type="evidence" value="ECO:0007669"/>
    <property type="project" value="TreeGrafter"/>
</dbReference>
<proteinExistence type="predicted"/>
<gene>
    <name evidence="5" type="ORF">CYFUS_004983</name>
</gene>
<evidence type="ECO:0000313" key="6">
    <source>
        <dbReference type="Proteomes" id="UP000217257"/>
    </source>
</evidence>
<feature type="domain" description="NodB homology" evidence="4">
    <location>
        <begin position="189"/>
        <end position="375"/>
    </location>
</feature>
<evidence type="ECO:0000256" key="3">
    <source>
        <dbReference type="SAM" id="SignalP"/>
    </source>
</evidence>
<organism evidence="5 6">
    <name type="scientific">Cystobacter fuscus</name>
    <dbReference type="NCBI Taxonomy" id="43"/>
    <lineage>
        <taxon>Bacteria</taxon>
        <taxon>Pseudomonadati</taxon>
        <taxon>Myxococcota</taxon>
        <taxon>Myxococcia</taxon>
        <taxon>Myxococcales</taxon>
        <taxon>Cystobacterineae</taxon>
        <taxon>Archangiaceae</taxon>
        <taxon>Cystobacter</taxon>
    </lineage>
</organism>
<dbReference type="Proteomes" id="UP000217257">
    <property type="component" value="Chromosome"/>
</dbReference>
<dbReference type="Pfam" id="PF01522">
    <property type="entry name" value="Polysacc_deac_1"/>
    <property type="match status" value="1"/>
</dbReference>
<dbReference type="PANTHER" id="PTHR10587">
    <property type="entry name" value="GLYCOSYL TRANSFERASE-RELATED"/>
    <property type="match status" value="1"/>
</dbReference>
<dbReference type="InterPro" id="IPR050248">
    <property type="entry name" value="Polysacc_deacetylase_ArnD"/>
</dbReference>
<name>A0A250J6H5_9BACT</name>
<sequence>MNFRSLSLALPLLVLLSGASSRAAGPKEVAVADRSLWPRPLRSSQDFDLASRAENLVFAQVLGELEARAEGFPALLGVKQVHDESVRRWLEGVKDTVARNLRAARAACGTPSEPGCGVEEPTAENVVRLGGAFVAGLGPEYRAWLAMDSRFYTLYVKEQLRLAALFPSPTSEILPLGSGEVTGSDWPDRQFLLTFDDGPTPAGKGTDRLVALLNAREARGVFFVLGDALETRLGRTSAASLQALYQGQCVGSHGQRHVSHQKLATWKESVEGSRERISTLGLAGTRKVLFRPPYGQRSPELTRWLSGQGGEVMLWNIDSQDWNATVAPGPTTDRVVTLMLLWRRGIVLFHDVHDKVHEAVPRLLDFARDTGLTWKDCAAL</sequence>
<evidence type="ECO:0000256" key="2">
    <source>
        <dbReference type="ARBA" id="ARBA00022801"/>
    </source>
</evidence>
<dbReference type="EMBL" id="CP022098">
    <property type="protein sequence ID" value="ATB39539.1"/>
    <property type="molecule type" value="Genomic_DNA"/>
</dbReference>
<dbReference type="Gene3D" id="3.20.20.370">
    <property type="entry name" value="Glycoside hydrolase/deacetylase"/>
    <property type="match status" value="1"/>
</dbReference>
<dbReference type="AlphaFoldDB" id="A0A250J6H5"/>